<dbReference type="Pfam" id="PF01740">
    <property type="entry name" value="STAS"/>
    <property type="match status" value="1"/>
</dbReference>
<gene>
    <name evidence="2" type="ORF">BHQ17_19705</name>
</gene>
<organism evidence="2 3">
    <name type="scientific">Mycolicibacterium holsaticum</name>
    <dbReference type="NCBI Taxonomy" id="152142"/>
    <lineage>
        <taxon>Bacteria</taxon>
        <taxon>Bacillati</taxon>
        <taxon>Actinomycetota</taxon>
        <taxon>Actinomycetes</taxon>
        <taxon>Mycobacteriales</taxon>
        <taxon>Mycobacteriaceae</taxon>
        <taxon>Mycolicibacterium</taxon>
    </lineage>
</organism>
<dbReference type="PANTHER" id="PTHR33495">
    <property type="entry name" value="ANTI-SIGMA FACTOR ANTAGONIST TM_1081-RELATED-RELATED"/>
    <property type="match status" value="1"/>
</dbReference>
<dbReference type="InterPro" id="IPR002645">
    <property type="entry name" value="STAS_dom"/>
</dbReference>
<evidence type="ECO:0000259" key="1">
    <source>
        <dbReference type="PROSITE" id="PS50801"/>
    </source>
</evidence>
<sequence>MSSVSTFPESATDSTFCRTARFTTRWLEPDIAVVSAHGEIDAANAREFINYALRHAGRIKRLVLDLSGVEFFGTAGFSALHTFNVRCVGDQIDWALASSAGVARVLQICDPDWALPTYDSVDAALSAVQDDSRPLLQLIPKPR</sequence>
<dbReference type="Gene3D" id="3.30.750.24">
    <property type="entry name" value="STAS domain"/>
    <property type="match status" value="1"/>
</dbReference>
<evidence type="ECO:0000313" key="2">
    <source>
        <dbReference type="EMBL" id="ODQ86813.1"/>
    </source>
</evidence>
<dbReference type="EMBL" id="MIGZ01000131">
    <property type="protein sequence ID" value="ODQ86813.1"/>
    <property type="molecule type" value="Genomic_DNA"/>
</dbReference>
<dbReference type="Proteomes" id="UP000094243">
    <property type="component" value="Unassembled WGS sequence"/>
</dbReference>
<dbReference type="InterPro" id="IPR036513">
    <property type="entry name" value="STAS_dom_sf"/>
</dbReference>
<dbReference type="GO" id="GO:0043856">
    <property type="term" value="F:anti-sigma factor antagonist activity"/>
    <property type="evidence" value="ECO:0007669"/>
    <property type="project" value="TreeGrafter"/>
</dbReference>
<evidence type="ECO:0000313" key="3">
    <source>
        <dbReference type="Proteomes" id="UP000094243"/>
    </source>
</evidence>
<keyword evidence="3" id="KW-1185">Reference proteome</keyword>
<dbReference type="SUPFAM" id="SSF52091">
    <property type="entry name" value="SpoIIaa-like"/>
    <property type="match status" value="1"/>
</dbReference>
<name>A0A1E3RAB5_9MYCO</name>
<dbReference type="AlphaFoldDB" id="A0A1E3RAB5"/>
<protein>
    <submittedName>
        <fullName evidence="2">Anti-anti-sigma factor</fullName>
    </submittedName>
</protein>
<comment type="caution">
    <text evidence="2">The sequence shown here is derived from an EMBL/GenBank/DDBJ whole genome shotgun (WGS) entry which is preliminary data.</text>
</comment>
<feature type="domain" description="STAS" evidence="1">
    <location>
        <begin position="29"/>
        <end position="128"/>
    </location>
</feature>
<dbReference type="PROSITE" id="PS50801">
    <property type="entry name" value="STAS"/>
    <property type="match status" value="1"/>
</dbReference>
<reference evidence="3" key="1">
    <citation type="submission" date="2016-09" db="EMBL/GenBank/DDBJ databases">
        <authorList>
            <person name="Greninger A.L."/>
            <person name="Jerome K.R."/>
            <person name="Mcnair B."/>
            <person name="Wallis C."/>
            <person name="Fang F."/>
        </authorList>
    </citation>
    <scope>NUCLEOTIDE SEQUENCE [LARGE SCALE GENOMIC DNA]</scope>
    <source>
        <strain evidence="3">M7</strain>
    </source>
</reference>
<proteinExistence type="predicted"/>
<accession>A0A1E3RAB5</accession>
<dbReference type="OrthoDB" id="3697150at2"/>
<dbReference type="PANTHER" id="PTHR33495:SF2">
    <property type="entry name" value="ANTI-SIGMA FACTOR ANTAGONIST TM_1081-RELATED"/>
    <property type="match status" value="1"/>
</dbReference>
<dbReference type="CDD" id="cd07043">
    <property type="entry name" value="STAS_anti-anti-sigma_factors"/>
    <property type="match status" value="1"/>
</dbReference>
<dbReference type="RefSeq" id="WP_069406792.1">
    <property type="nucleotide sequence ID" value="NZ_MIGZ01000131.1"/>
</dbReference>